<evidence type="ECO:0000313" key="6">
    <source>
        <dbReference type="EMBL" id="CAF0903080.1"/>
    </source>
</evidence>
<dbReference type="AlphaFoldDB" id="A0A8S2HTP7"/>
<reference evidence="7" key="1">
    <citation type="submission" date="2021-02" db="EMBL/GenBank/DDBJ databases">
        <authorList>
            <person name="Nowell W R."/>
        </authorList>
    </citation>
    <scope>NUCLEOTIDE SEQUENCE</scope>
</reference>
<dbReference type="Proteomes" id="UP000682733">
    <property type="component" value="Unassembled WGS sequence"/>
</dbReference>
<dbReference type="Pfam" id="PF22591">
    <property type="entry name" value="eIF3a_PCI_TPR-like"/>
    <property type="match status" value="1"/>
</dbReference>
<evidence type="ECO:0000256" key="1">
    <source>
        <dbReference type="ARBA" id="ARBA00022490"/>
    </source>
</evidence>
<keyword evidence="1" id="KW-0963">Cytoplasm</keyword>
<gene>
    <name evidence="6" type="ORF">OVA965_LOCUS9724</name>
    <name evidence="7" type="ORF">TMI583_LOCUS9720</name>
</gene>
<feature type="compositionally biased region" description="Polar residues" evidence="4">
    <location>
        <begin position="206"/>
        <end position="215"/>
    </location>
</feature>
<dbReference type="PANTHER" id="PTHR14005:SF0">
    <property type="entry name" value="EUKARYOTIC TRANSLATION INITIATION FACTOR 3 SUBUNIT A"/>
    <property type="match status" value="1"/>
</dbReference>
<feature type="region of interest" description="Disordered" evidence="4">
    <location>
        <begin position="198"/>
        <end position="218"/>
    </location>
</feature>
<dbReference type="GO" id="GO:0071540">
    <property type="term" value="C:eukaryotic translation initiation factor 3 complex, eIF3e"/>
    <property type="evidence" value="ECO:0007669"/>
    <property type="project" value="TreeGrafter"/>
</dbReference>
<evidence type="ECO:0000256" key="4">
    <source>
        <dbReference type="SAM" id="MobiDB-lite"/>
    </source>
</evidence>
<dbReference type="GO" id="GO:0043614">
    <property type="term" value="C:multi-eIF complex"/>
    <property type="evidence" value="ECO:0007669"/>
    <property type="project" value="TreeGrafter"/>
</dbReference>
<dbReference type="InterPro" id="IPR027512">
    <property type="entry name" value="EIF3A"/>
</dbReference>
<keyword evidence="2" id="KW-0396">Initiation factor</keyword>
<sequence>MSFTTDDSLMTLLRTTIIIQGRKCGLDDIHIDAVEKIADTTINFLKNILEQLANDCSKTSTLPLSSFDLQNVLRIKLFQFSQQYRMVFVKLERALKRADEDVIMSFLKYGEQKCIAARQTEQNAIVDIDDVKTLQTPESLLLSIVSGESQLNHADRDILALWLKFVCESYKRCLDLLKNNNRVEKIYQDVARSSHYSYDDQRENCETPQNRNTGDGSAKQIRNGIGEMDSKSNITTYIIKVSEFGYLSLVHNNWLLLLGGIELNVLKNQLNLLGTISR</sequence>
<protein>
    <recommendedName>
        <fullName evidence="5">eIF3a PCI domain-containing protein</fullName>
    </recommendedName>
</protein>
<dbReference type="EMBL" id="CAJOBA010003487">
    <property type="protein sequence ID" value="CAF3683444.1"/>
    <property type="molecule type" value="Genomic_DNA"/>
</dbReference>
<accession>A0A8S2HTP7</accession>
<evidence type="ECO:0000256" key="2">
    <source>
        <dbReference type="ARBA" id="ARBA00022540"/>
    </source>
</evidence>
<dbReference type="GO" id="GO:0071541">
    <property type="term" value="C:eukaryotic translation initiation factor 3 complex, eIF3m"/>
    <property type="evidence" value="ECO:0007669"/>
    <property type="project" value="TreeGrafter"/>
</dbReference>
<evidence type="ECO:0000313" key="7">
    <source>
        <dbReference type="EMBL" id="CAF3683444.1"/>
    </source>
</evidence>
<name>A0A8S2HTP7_9BILA</name>
<organism evidence="7 8">
    <name type="scientific">Didymodactylos carnosus</name>
    <dbReference type="NCBI Taxonomy" id="1234261"/>
    <lineage>
        <taxon>Eukaryota</taxon>
        <taxon>Metazoa</taxon>
        <taxon>Spiralia</taxon>
        <taxon>Gnathifera</taxon>
        <taxon>Rotifera</taxon>
        <taxon>Eurotatoria</taxon>
        <taxon>Bdelloidea</taxon>
        <taxon>Philodinida</taxon>
        <taxon>Philodinidae</taxon>
        <taxon>Didymodactylos</taxon>
    </lineage>
</organism>
<evidence type="ECO:0000313" key="8">
    <source>
        <dbReference type="Proteomes" id="UP000682733"/>
    </source>
</evidence>
<dbReference type="Proteomes" id="UP000677228">
    <property type="component" value="Unassembled WGS sequence"/>
</dbReference>
<evidence type="ECO:0000259" key="5">
    <source>
        <dbReference type="Pfam" id="PF22591"/>
    </source>
</evidence>
<keyword evidence="3" id="KW-0648">Protein biosynthesis</keyword>
<dbReference type="PANTHER" id="PTHR14005">
    <property type="entry name" value="EUKARYOTIC TRANSLATION INITIATION FACTOR 3, THETA SUBUNIT"/>
    <property type="match status" value="1"/>
</dbReference>
<evidence type="ECO:0000256" key="3">
    <source>
        <dbReference type="ARBA" id="ARBA00022917"/>
    </source>
</evidence>
<dbReference type="EMBL" id="CAJNOK010003486">
    <property type="protein sequence ID" value="CAF0903080.1"/>
    <property type="molecule type" value="Genomic_DNA"/>
</dbReference>
<dbReference type="GO" id="GO:0002188">
    <property type="term" value="P:translation reinitiation"/>
    <property type="evidence" value="ECO:0007669"/>
    <property type="project" value="TreeGrafter"/>
</dbReference>
<dbReference type="InterPro" id="IPR054711">
    <property type="entry name" value="eIF3a_PCI_TPR-like"/>
</dbReference>
<proteinExistence type="predicted"/>
<dbReference type="GO" id="GO:0003729">
    <property type="term" value="F:mRNA binding"/>
    <property type="evidence" value="ECO:0007669"/>
    <property type="project" value="TreeGrafter"/>
</dbReference>
<dbReference type="GO" id="GO:0003743">
    <property type="term" value="F:translation initiation factor activity"/>
    <property type="evidence" value="ECO:0007669"/>
    <property type="project" value="UniProtKB-KW"/>
</dbReference>
<feature type="domain" description="eIF3a PCI" evidence="5">
    <location>
        <begin position="83"/>
        <end position="194"/>
    </location>
</feature>
<comment type="caution">
    <text evidence="7">The sequence shown here is derived from an EMBL/GenBank/DDBJ whole genome shotgun (WGS) entry which is preliminary data.</text>
</comment>
<dbReference type="GO" id="GO:0001732">
    <property type="term" value="P:formation of cytoplasmic translation initiation complex"/>
    <property type="evidence" value="ECO:0007669"/>
    <property type="project" value="TreeGrafter"/>
</dbReference>